<dbReference type="Proteomes" id="UP000284243">
    <property type="component" value="Unassembled WGS sequence"/>
</dbReference>
<evidence type="ECO:0000256" key="1">
    <source>
        <dbReference type="ARBA" id="ARBA00013194"/>
    </source>
</evidence>
<proteinExistence type="predicted"/>
<evidence type="ECO:0000259" key="4">
    <source>
        <dbReference type="PROSITE" id="PS50072"/>
    </source>
</evidence>
<dbReference type="PROSITE" id="PS50072">
    <property type="entry name" value="CSA_PPIASE_2"/>
    <property type="match status" value="1"/>
</dbReference>
<keyword evidence="2" id="KW-0697">Rotamase</keyword>
<accession>A0A1Y3YRL8</accession>
<reference evidence="6 7" key="1">
    <citation type="submission" date="2018-08" db="EMBL/GenBank/DDBJ databases">
        <title>A genome reference for cultivated species of the human gut microbiota.</title>
        <authorList>
            <person name="Zou Y."/>
            <person name="Xue W."/>
            <person name="Luo G."/>
        </authorList>
    </citation>
    <scope>NUCLEOTIDE SEQUENCE [LARGE SCALE GENOMIC DNA]</scope>
    <source>
        <strain evidence="6 7">AF16-14</strain>
    </source>
</reference>
<dbReference type="InterPro" id="IPR029000">
    <property type="entry name" value="Cyclophilin-like_dom_sf"/>
</dbReference>
<name>A0A1Y3YRL8_9BACT</name>
<protein>
    <recommendedName>
        <fullName evidence="1">peptidylprolyl isomerase</fullName>
        <ecNumber evidence="1">5.2.1.8</ecNumber>
    </recommendedName>
</protein>
<evidence type="ECO:0000313" key="5">
    <source>
        <dbReference type="EMBL" id="MDB9222148.1"/>
    </source>
</evidence>
<evidence type="ECO:0000256" key="2">
    <source>
        <dbReference type="ARBA" id="ARBA00023110"/>
    </source>
</evidence>
<dbReference type="EMBL" id="QRYC01000026">
    <property type="protein sequence ID" value="RGU54731.1"/>
    <property type="molecule type" value="Genomic_DNA"/>
</dbReference>
<dbReference type="PROSITE" id="PS51257">
    <property type="entry name" value="PROKAR_LIPOPROTEIN"/>
    <property type="match status" value="1"/>
</dbReference>
<dbReference type="InterPro" id="IPR002130">
    <property type="entry name" value="Cyclophilin-type_PPIase_dom"/>
</dbReference>
<reference evidence="5" key="2">
    <citation type="submission" date="2023-01" db="EMBL/GenBank/DDBJ databases">
        <title>Human gut microbiome strain richness.</title>
        <authorList>
            <person name="Chen-Liaw A."/>
        </authorList>
    </citation>
    <scope>NUCLEOTIDE SEQUENCE</scope>
    <source>
        <strain evidence="5">RTP21484st1_B7_RTP21484_190118</strain>
    </source>
</reference>
<feature type="domain" description="PPIase cyclophilin-type" evidence="4">
    <location>
        <begin position="28"/>
        <end position="265"/>
    </location>
</feature>
<keyword evidence="3 6" id="KW-0413">Isomerase</keyword>
<dbReference type="AlphaFoldDB" id="A0A1Y3YRL8"/>
<dbReference type="EC" id="5.2.1.8" evidence="1"/>
<dbReference type="SUPFAM" id="SSF50891">
    <property type="entry name" value="Cyclophilin-like"/>
    <property type="match status" value="1"/>
</dbReference>
<dbReference type="PANTHER" id="PTHR45625:SF4">
    <property type="entry name" value="PEPTIDYLPROLYL ISOMERASE DOMAIN AND WD REPEAT-CONTAINING PROTEIN 1"/>
    <property type="match status" value="1"/>
</dbReference>
<dbReference type="CDD" id="cd00317">
    <property type="entry name" value="cyclophilin"/>
    <property type="match status" value="1"/>
</dbReference>
<comment type="caution">
    <text evidence="6">The sequence shown here is derived from an EMBL/GenBank/DDBJ whole genome shotgun (WGS) entry which is preliminary data.</text>
</comment>
<gene>
    <name evidence="6" type="ORF">DWW57_14875</name>
    <name evidence="5" type="ORF">PN645_03900</name>
</gene>
<dbReference type="EMBL" id="JAQMRD010000003">
    <property type="protein sequence ID" value="MDB9222148.1"/>
    <property type="molecule type" value="Genomic_DNA"/>
</dbReference>
<evidence type="ECO:0000313" key="6">
    <source>
        <dbReference type="EMBL" id="RGU54731.1"/>
    </source>
</evidence>
<dbReference type="RefSeq" id="WP_022160818.1">
    <property type="nucleotide sequence ID" value="NZ_CABJFF010000009.1"/>
</dbReference>
<dbReference type="Gene3D" id="2.40.100.10">
    <property type="entry name" value="Cyclophilin-like"/>
    <property type="match status" value="2"/>
</dbReference>
<dbReference type="GO" id="GO:0003755">
    <property type="term" value="F:peptidyl-prolyl cis-trans isomerase activity"/>
    <property type="evidence" value="ECO:0007669"/>
    <property type="project" value="UniProtKB-KW"/>
</dbReference>
<dbReference type="InterPro" id="IPR044666">
    <property type="entry name" value="Cyclophilin_A-like"/>
</dbReference>
<dbReference type="Proteomes" id="UP001212263">
    <property type="component" value="Unassembled WGS sequence"/>
</dbReference>
<evidence type="ECO:0000256" key="3">
    <source>
        <dbReference type="ARBA" id="ARBA00023235"/>
    </source>
</evidence>
<sequence length="266" mass="30436">MKRIVFILVLSLLLGACERKKETVIRMETSLGNIRLKLYDETVLHRDNILKLIREGYYNGMLFHRVIKDFMIQTGDPDSKSARPGMVLGANDIGYTLKAEIVPKYFHKRGVLAAAREADNINPERSSSGSHFYIVQGRIFTPDIIDEEIEKINNKRYTALFNRLQQACEGEILKYQLANDYEKLMQLNEKLSDTTRLLFDQVKLKLTGEQRAAYTTIGGSPHLDGEYTVFGEVIEGMEIVDSIAEQETDDNCRPLRDVVILKIEEE</sequence>
<evidence type="ECO:0000313" key="7">
    <source>
        <dbReference type="Proteomes" id="UP000284243"/>
    </source>
</evidence>
<dbReference type="Pfam" id="PF00160">
    <property type="entry name" value="Pro_isomerase"/>
    <property type="match status" value="2"/>
</dbReference>
<organism evidence="6 7">
    <name type="scientific">Odoribacter splanchnicus</name>
    <dbReference type="NCBI Taxonomy" id="28118"/>
    <lineage>
        <taxon>Bacteria</taxon>
        <taxon>Pseudomonadati</taxon>
        <taxon>Bacteroidota</taxon>
        <taxon>Bacteroidia</taxon>
        <taxon>Bacteroidales</taxon>
        <taxon>Odoribacteraceae</taxon>
        <taxon>Odoribacter</taxon>
    </lineage>
</organism>
<dbReference type="PANTHER" id="PTHR45625">
    <property type="entry name" value="PEPTIDYL-PROLYL CIS-TRANS ISOMERASE-RELATED"/>
    <property type="match status" value="1"/>
</dbReference>